<keyword evidence="1" id="KW-0677">Repeat</keyword>
<dbReference type="OrthoDB" id="1703838at2"/>
<dbReference type="Pfam" id="PF00395">
    <property type="entry name" value="SLH"/>
    <property type="match status" value="2"/>
</dbReference>
<protein>
    <recommendedName>
        <fullName evidence="3">SLH domain-containing protein</fullName>
    </recommendedName>
</protein>
<proteinExistence type="predicted"/>
<evidence type="ECO:0000259" key="3">
    <source>
        <dbReference type="PROSITE" id="PS51272"/>
    </source>
</evidence>
<dbReference type="KEGG" id="gfe:Gferi_11485"/>
<dbReference type="EMBL" id="CP017269">
    <property type="protein sequence ID" value="AOT70159.1"/>
    <property type="molecule type" value="Genomic_DNA"/>
</dbReference>
<dbReference type="STRING" id="1424294.Gferi_11485"/>
<accession>A0A1D8GGY3</accession>
<dbReference type="AlphaFoldDB" id="A0A1D8GGY3"/>
<evidence type="ECO:0000256" key="2">
    <source>
        <dbReference type="SAM" id="SignalP"/>
    </source>
</evidence>
<feature type="chain" id="PRO_5009107420" description="SLH domain-containing protein" evidence="2">
    <location>
        <begin position="28"/>
        <end position="932"/>
    </location>
</feature>
<feature type="signal peptide" evidence="2">
    <location>
        <begin position="1"/>
        <end position="27"/>
    </location>
</feature>
<evidence type="ECO:0000313" key="4">
    <source>
        <dbReference type="EMBL" id="AOT70159.1"/>
    </source>
</evidence>
<dbReference type="Proteomes" id="UP000095743">
    <property type="component" value="Chromosome"/>
</dbReference>
<evidence type="ECO:0000256" key="1">
    <source>
        <dbReference type="ARBA" id="ARBA00022737"/>
    </source>
</evidence>
<feature type="domain" description="SLH" evidence="3">
    <location>
        <begin position="230"/>
        <end position="293"/>
    </location>
</feature>
<dbReference type="InterPro" id="IPR001119">
    <property type="entry name" value="SLH_dom"/>
</dbReference>
<dbReference type="PROSITE" id="PS51272">
    <property type="entry name" value="SLH"/>
    <property type="match status" value="2"/>
</dbReference>
<keyword evidence="5" id="KW-1185">Reference proteome</keyword>
<reference evidence="4 5" key="1">
    <citation type="submission" date="2016-09" db="EMBL/GenBank/DDBJ databases">
        <title>Genomic analysis reveals versatility of anaerobic energy metabolism of Geosporobacter ferrireducens IRF9 of phylum Firmicutes.</title>
        <authorList>
            <person name="Kim S.-J."/>
        </authorList>
    </citation>
    <scope>NUCLEOTIDE SEQUENCE [LARGE SCALE GENOMIC DNA]</scope>
    <source>
        <strain evidence="4 5">IRF9</strain>
    </source>
</reference>
<organism evidence="4 5">
    <name type="scientific">Geosporobacter ferrireducens</name>
    <dbReference type="NCBI Taxonomy" id="1424294"/>
    <lineage>
        <taxon>Bacteria</taxon>
        <taxon>Bacillati</taxon>
        <taxon>Bacillota</taxon>
        <taxon>Clostridia</taxon>
        <taxon>Peptostreptococcales</taxon>
        <taxon>Thermotaleaceae</taxon>
        <taxon>Geosporobacter</taxon>
    </lineage>
</organism>
<feature type="domain" description="SLH" evidence="3">
    <location>
        <begin position="46"/>
        <end position="109"/>
    </location>
</feature>
<name>A0A1D8GGY3_9FIRM</name>
<keyword evidence="2" id="KW-0732">Signal</keyword>
<gene>
    <name evidence="4" type="ORF">Gferi_11485</name>
</gene>
<dbReference type="RefSeq" id="WP_069976588.1">
    <property type="nucleotide sequence ID" value="NZ_CP017269.1"/>
</dbReference>
<sequence>MGNLRNRLSLWLAVLLMVQIFPFSVFAFDDTDYPVYEGSANQTALYSTIQFNDLQGHWARQAAQEAAALSIMKGLNNRQFGPNRTLTYAEALTVVVKAMGLEADAQQAGEAQMRPKVRDILLMSAADNWAKGYIQVASQKGILTPQESNEILNLTQTERDRIESQVEQQLSIYENRDLTPAEINTLQNQVRELLTTKATWNRPVSRQQVAAWVSRAIELEPVYGSDMVNVYRFNDWRQIDTEKIPMVEAVLQRGLMTGTSATAFSPKGQLTRGQMAQLVVNMHDDLLEARGLRRINGEVNDVENIQDAGKNKRIYTMRNDDNSKNYILVEPNQKDFITQKNGNLGLSAQLSIGDGMRYYINDKDEVVYGAVDAARESKLEGFIDAVDESQQQLNLMDFSDKLHMLTLQPSTQIRINGRDGALKDLLYGMEIVATLKGDRITAIEGILEEDPYRHGYIPPGSRVKVGDVLFINSDTVEIKVGDKREKYHITAYTQLLRSDARANLFEIKEGDRVLLSFDDIYSPDIASIQVEDQERHIDKIYRGKIDSVNERGKEILLSEVTFYESGKWVKHPDQKVKLKAENDKLYDGALKTTLKSLSAAKGSEIYAAVEKSYGVERVAKLSLKQGSAVLYESRITDIQFGTNRMVVDNNSFSFHPGTIVVKNNRLVDMLNLDLSQSIYMAADVNRGNRSASFIAIGDSGILDDRIDGTRIMVYQGNVEDIYDYGITIGRLSYQLDYLKLENNQWTEVSRSKKFTLTEDSYIFDSDLKKEINSSYFIDTRYIDPEDVEDEELRKRIENRFYIGKSAYFVVKETTIDGETYAEVLALNLTPKIIYDRGRVNTEHSAMAVIDKVDLDNGTITLGNLKYWNALNKRWEAASGSEAVTMDNAVVLINDRPVSQDEIHRLKPKARAYVIKNKKSSVNDDAYVVIVEQ</sequence>
<evidence type="ECO:0000313" key="5">
    <source>
        <dbReference type="Proteomes" id="UP000095743"/>
    </source>
</evidence>